<dbReference type="VEuPathDB" id="FungiDB:PHYBLDRAFT_172907"/>
<accession>A0A162NFD9</accession>
<keyword evidence="2" id="KW-1185">Reference proteome</keyword>
<dbReference type="RefSeq" id="XP_018287114.1">
    <property type="nucleotide sequence ID" value="XM_018436890.1"/>
</dbReference>
<sequence length="274" mass="31514">MLDKENERFYEFGENVENEREESGLYCEPVPSPTFGKFKHGLKFGSRQFSEENCKRFLAAIFAKVTVQYKRLLAQRKTRNRKLSYPLSNKRFVTSDVLKSSLLGPFAGTSHGAKMFDQSKTLEILIVHVGHMQPENDSDLKYALYGYQAYDKYMYIYWPFTTYEIAQDGESFKINPQKGIQYCNVKNKGSSGDGVREGCVVLQVPQLSFFNEGIVDSEISTIVNVPRRIMSRLVTKYETMGSNAHKNSPKKPKLIKPRKFAIFYQILEKIDSTL</sequence>
<gene>
    <name evidence="1" type="ORF">PHYBLDRAFT_172907</name>
</gene>
<protein>
    <submittedName>
        <fullName evidence="1">Uncharacterized protein</fullName>
    </submittedName>
</protein>
<proteinExistence type="predicted"/>
<reference evidence="2" key="1">
    <citation type="submission" date="2015-06" db="EMBL/GenBank/DDBJ databases">
        <title>Expansion of signal transduction pathways in fungi by whole-genome duplication.</title>
        <authorList>
            <consortium name="DOE Joint Genome Institute"/>
            <person name="Corrochano L.M."/>
            <person name="Kuo A."/>
            <person name="Marcet-Houben M."/>
            <person name="Polaino S."/>
            <person name="Salamov A."/>
            <person name="Villalobos J.M."/>
            <person name="Alvarez M.I."/>
            <person name="Avalos J."/>
            <person name="Benito E.P."/>
            <person name="Benoit I."/>
            <person name="Burger G."/>
            <person name="Camino L.P."/>
            <person name="Canovas D."/>
            <person name="Cerda-Olmedo E."/>
            <person name="Cheng J.-F."/>
            <person name="Dominguez A."/>
            <person name="Elias M."/>
            <person name="Eslava A.P."/>
            <person name="Glaser F."/>
            <person name="Grimwood J."/>
            <person name="Gutierrez G."/>
            <person name="Heitman J."/>
            <person name="Henrissat B."/>
            <person name="Iturriaga E.A."/>
            <person name="Lang B.F."/>
            <person name="Lavin J.L."/>
            <person name="Lee S."/>
            <person name="Li W."/>
            <person name="Lindquist E."/>
            <person name="Lopez-Garcia S."/>
            <person name="Luque E.M."/>
            <person name="Marcos A.T."/>
            <person name="Martin J."/>
            <person name="McCluskey K."/>
            <person name="Medina H.R."/>
            <person name="Miralles-Duran A."/>
            <person name="Miyazaki A."/>
            <person name="Munoz-Torres E."/>
            <person name="Oguiza J.A."/>
            <person name="Ohm R."/>
            <person name="Olmedo M."/>
            <person name="Orejas M."/>
            <person name="Ortiz-Castellanos L."/>
            <person name="Pisabarro A.G."/>
            <person name="Rodriguez-Romero J."/>
            <person name="Ruiz-Herrera J."/>
            <person name="Ruiz-Vazquez R."/>
            <person name="Sanz C."/>
            <person name="Schackwitz W."/>
            <person name="Schmutz J."/>
            <person name="Shahriari M."/>
            <person name="Shelest E."/>
            <person name="Silva-Franco F."/>
            <person name="Soanes D."/>
            <person name="Syed K."/>
            <person name="Tagua V.G."/>
            <person name="Talbot N.J."/>
            <person name="Thon M."/>
            <person name="De vries R.P."/>
            <person name="Wiebenga A."/>
            <person name="Yadav J.S."/>
            <person name="Braun E.L."/>
            <person name="Baker S."/>
            <person name="Garre V."/>
            <person name="Horwitz B."/>
            <person name="Torres-Martinez S."/>
            <person name="Idnurm A."/>
            <person name="Herrera-Estrella A."/>
            <person name="Gabaldon T."/>
            <person name="Grigoriev I.V."/>
        </authorList>
    </citation>
    <scope>NUCLEOTIDE SEQUENCE [LARGE SCALE GENOMIC DNA]</scope>
    <source>
        <strain evidence="2">NRRL 1555(-)</strain>
    </source>
</reference>
<dbReference type="AlphaFoldDB" id="A0A162NFD9"/>
<name>A0A162NFD9_PHYB8</name>
<evidence type="ECO:0000313" key="2">
    <source>
        <dbReference type="Proteomes" id="UP000077315"/>
    </source>
</evidence>
<dbReference type="GeneID" id="28997796"/>
<dbReference type="EMBL" id="KV440993">
    <property type="protein sequence ID" value="OAD69074.1"/>
    <property type="molecule type" value="Genomic_DNA"/>
</dbReference>
<dbReference type="InParanoid" id="A0A162NFD9"/>
<organism evidence="1 2">
    <name type="scientific">Phycomyces blakesleeanus (strain ATCC 8743b / DSM 1359 / FGSC 10004 / NBRC 33097 / NRRL 1555)</name>
    <dbReference type="NCBI Taxonomy" id="763407"/>
    <lineage>
        <taxon>Eukaryota</taxon>
        <taxon>Fungi</taxon>
        <taxon>Fungi incertae sedis</taxon>
        <taxon>Mucoromycota</taxon>
        <taxon>Mucoromycotina</taxon>
        <taxon>Mucoromycetes</taxon>
        <taxon>Mucorales</taxon>
        <taxon>Phycomycetaceae</taxon>
        <taxon>Phycomyces</taxon>
    </lineage>
</organism>
<evidence type="ECO:0000313" key="1">
    <source>
        <dbReference type="EMBL" id="OAD69074.1"/>
    </source>
</evidence>
<dbReference type="Proteomes" id="UP000077315">
    <property type="component" value="Unassembled WGS sequence"/>
</dbReference>